<dbReference type="AlphaFoldDB" id="A0A645ALC4"/>
<evidence type="ECO:0000313" key="1">
    <source>
        <dbReference type="EMBL" id="MPM53837.1"/>
    </source>
</evidence>
<name>A0A645ALC4_9ZZZZ</name>
<sequence>MYLSKLAAVGEIALSTAATDRESSDETDSCVVPESFTVTVTEYEPGIAGVPLITPVSLAIESPFGSPVALHVYGVVPPAAESAKL</sequence>
<accession>A0A645ALC4</accession>
<dbReference type="EMBL" id="VSSQ01014524">
    <property type="protein sequence ID" value="MPM53837.1"/>
    <property type="molecule type" value="Genomic_DNA"/>
</dbReference>
<reference evidence="1" key="1">
    <citation type="submission" date="2019-08" db="EMBL/GenBank/DDBJ databases">
        <authorList>
            <person name="Kucharzyk K."/>
            <person name="Murdoch R.W."/>
            <person name="Higgins S."/>
            <person name="Loffler F."/>
        </authorList>
    </citation>
    <scope>NUCLEOTIDE SEQUENCE</scope>
</reference>
<organism evidence="1">
    <name type="scientific">bioreactor metagenome</name>
    <dbReference type="NCBI Taxonomy" id="1076179"/>
    <lineage>
        <taxon>unclassified sequences</taxon>
        <taxon>metagenomes</taxon>
        <taxon>ecological metagenomes</taxon>
    </lineage>
</organism>
<gene>
    <name evidence="1" type="ORF">SDC9_100607</name>
</gene>
<comment type="caution">
    <text evidence="1">The sequence shown here is derived from an EMBL/GenBank/DDBJ whole genome shotgun (WGS) entry which is preliminary data.</text>
</comment>
<proteinExistence type="predicted"/>
<protein>
    <submittedName>
        <fullName evidence="1">Uncharacterized protein</fullName>
    </submittedName>
</protein>